<gene>
    <name evidence="1" type="ORF">GP486_006647</name>
</gene>
<evidence type="ECO:0000313" key="2">
    <source>
        <dbReference type="Proteomes" id="UP000750711"/>
    </source>
</evidence>
<proteinExistence type="predicted"/>
<evidence type="ECO:0000313" key="1">
    <source>
        <dbReference type="EMBL" id="KAH0553167.1"/>
    </source>
</evidence>
<accession>A0A9P8L7S0</accession>
<feature type="non-terminal residue" evidence="1">
    <location>
        <position position="1"/>
    </location>
</feature>
<dbReference type="EMBL" id="JAGHQM010001567">
    <property type="protein sequence ID" value="KAH0553167.1"/>
    <property type="molecule type" value="Genomic_DNA"/>
</dbReference>
<protein>
    <submittedName>
        <fullName evidence="1">Uncharacterized protein</fullName>
    </submittedName>
</protein>
<organism evidence="1 2">
    <name type="scientific">Trichoglossum hirsutum</name>
    <dbReference type="NCBI Taxonomy" id="265104"/>
    <lineage>
        <taxon>Eukaryota</taxon>
        <taxon>Fungi</taxon>
        <taxon>Dikarya</taxon>
        <taxon>Ascomycota</taxon>
        <taxon>Pezizomycotina</taxon>
        <taxon>Geoglossomycetes</taxon>
        <taxon>Geoglossales</taxon>
        <taxon>Geoglossaceae</taxon>
        <taxon>Trichoglossum</taxon>
    </lineage>
</organism>
<name>A0A9P8L7S0_9PEZI</name>
<dbReference type="AlphaFoldDB" id="A0A9P8L7S0"/>
<dbReference type="Proteomes" id="UP000750711">
    <property type="component" value="Unassembled WGS sequence"/>
</dbReference>
<keyword evidence="2" id="KW-1185">Reference proteome</keyword>
<reference evidence="1" key="1">
    <citation type="submission" date="2021-03" db="EMBL/GenBank/DDBJ databases">
        <title>Comparative genomics and phylogenomic investigation of the class Geoglossomycetes provide insights into ecological specialization and systematics.</title>
        <authorList>
            <person name="Melie T."/>
            <person name="Pirro S."/>
            <person name="Miller A.N."/>
            <person name="Quandt A."/>
        </authorList>
    </citation>
    <scope>NUCLEOTIDE SEQUENCE</scope>
    <source>
        <strain evidence="1">CAQ_001_2017</strain>
    </source>
</reference>
<sequence length="54" mass="5989">IGSLLEKELDCSLVPALCGPRERRPTGSIFGLQIGSFLEKQLDDFFRTDSSSEE</sequence>
<comment type="caution">
    <text evidence="1">The sequence shown here is derived from an EMBL/GenBank/DDBJ whole genome shotgun (WGS) entry which is preliminary data.</text>
</comment>